<feature type="domain" description="Adenosine deaminase" evidence="6">
    <location>
        <begin position="12"/>
        <end position="327"/>
    </location>
</feature>
<dbReference type="Pfam" id="PF00962">
    <property type="entry name" value="A_deaminase"/>
    <property type="match status" value="1"/>
</dbReference>
<organism evidence="7 8">
    <name type="scientific">Conyzicola lurida</name>
    <dbReference type="NCBI Taxonomy" id="1172621"/>
    <lineage>
        <taxon>Bacteria</taxon>
        <taxon>Bacillati</taxon>
        <taxon>Actinomycetota</taxon>
        <taxon>Actinomycetes</taxon>
        <taxon>Micrococcales</taxon>
        <taxon>Microbacteriaceae</taxon>
        <taxon>Conyzicola</taxon>
    </lineage>
</organism>
<name>A0A841AH75_9MICO</name>
<dbReference type="AlphaFoldDB" id="A0A841AH75"/>
<dbReference type="PANTHER" id="PTHR43114">
    <property type="entry name" value="ADENINE DEAMINASE"/>
    <property type="match status" value="1"/>
</dbReference>
<evidence type="ECO:0000256" key="2">
    <source>
        <dbReference type="ARBA" id="ARBA00006676"/>
    </source>
</evidence>
<dbReference type="InterPro" id="IPR001365">
    <property type="entry name" value="A_deaminase_dom"/>
</dbReference>
<dbReference type="EC" id="3.5.4.4" evidence="7"/>
<keyword evidence="4 7" id="KW-0378">Hydrolase</keyword>
<dbReference type="GO" id="GO:0016814">
    <property type="term" value="F:hydrolase activity, acting on carbon-nitrogen (but not peptide) bonds, in cyclic amidines"/>
    <property type="evidence" value="ECO:0007669"/>
    <property type="project" value="UniProtKB-ARBA"/>
</dbReference>
<sequence>MISYPDYLRLLPKTELHCHFVSTMQPARLLELADKNNVALASRDIDTLLDSDNLLDFLALFNAAHDVLVTGDDLAQLAYDGVRDAVAEGNLRYRETFINPQNFPGRSYADVVDPILDGLRAAEVDLGVGFGLVVAINRNLGASSATELVQTVIDNPRDGVFGIGQDDLSPDGTESPGAWVDAYALAGRHGLQRTAHVGETLAADPRGILVALDDLGCERIDHGYRSVDDPEVFARLLDSQVPITCTPHSTRVLSGWQFGPEHRIARMIAGGLNVTLSTDDAVFFRTDIGREYTDVLPAMGFGPDAAKQISLAGASAAWCEPGQRSRLEAAFRAEHLALDALLAGEPVEASPPG</sequence>
<dbReference type="Proteomes" id="UP000536685">
    <property type="component" value="Unassembled WGS sequence"/>
</dbReference>
<dbReference type="Gene3D" id="3.20.20.140">
    <property type="entry name" value="Metal-dependent hydrolases"/>
    <property type="match status" value="1"/>
</dbReference>
<evidence type="ECO:0000313" key="8">
    <source>
        <dbReference type="Proteomes" id="UP000536685"/>
    </source>
</evidence>
<comment type="caution">
    <text evidence="7">The sequence shown here is derived from an EMBL/GenBank/DDBJ whole genome shotgun (WGS) entry which is preliminary data.</text>
</comment>
<keyword evidence="3" id="KW-0479">Metal-binding</keyword>
<comment type="similarity">
    <text evidence="2">Belongs to the metallo-dependent hydrolases superfamily. Adenosine and AMP deaminases family.</text>
</comment>
<dbReference type="GO" id="GO:0046872">
    <property type="term" value="F:metal ion binding"/>
    <property type="evidence" value="ECO:0007669"/>
    <property type="project" value="UniProtKB-KW"/>
</dbReference>
<comment type="cofactor">
    <cofactor evidence="1">
        <name>Zn(2+)</name>
        <dbReference type="ChEBI" id="CHEBI:29105"/>
    </cofactor>
</comment>
<dbReference type="InterPro" id="IPR006330">
    <property type="entry name" value="Ado/ade_deaminase"/>
</dbReference>
<keyword evidence="5" id="KW-0862">Zinc</keyword>
<evidence type="ECO:0000256" key="4">
    <source>
        <dbReference type="ARBA" id="ARBA00022801"/>
    </source>
</evidence>
<dbReference type="GO" id="GO:0019239">
    <property type="term" value="F:deaminase activity"/>
    <property type="evidence" value="ECO:0007669"/>
    <property type="project" value="InterPro"/>
</dbReference>
<keyword evidence="8" id="KW-1185">Reference proteome</keyword>
<dbReference type="InterPro" id="IPR032466">
    <property type="entry name" value="Metal_Hydrolase"/>
</dbReference>
<protein>
    <submittedName>
        <fullName evidence="7">Adenosine deaminase</fullName>
        <ecNumber evidence="7">3.5.4.4</ecNumber>
    </submittedName>
</protein>
<evidence type="ECO:0000313" key="7">
    <source>
        <dbReference type="EMBL" id="MBB5841764.1"/>
    </source>
</evidence>
<proteinExistence type="inferred from homology"/>
<evidence type="ECO:0000259" key="6">
    <source>
        <dbReference type="Pfam" id="PF00962"/>
    </source>
</evidence>
<dbReference type="PANTHER" id="PTHR43114:SF6">
    <property type="entry name" value="ADENINE DEAMINASE"/>
    <property type="match status" value="1"/>
</dbReference>
<evidence type="ECO:0000256" key="5">
    <source>
        <dbReference type="ARBA" id="ARBA00022833"/>
    </source>
</evidence>
<evidence type="ECO:0000256" key="3">
    <source>
        <dbReference type="ARBA" id="ARBA00022723"/>
    </source>
</evidence>
<reference evidence="7 8" key="1">
    <citation type="submission" date="2020-08" db="EMBL/GenBank/DDBJ databases">
        <title>Sequencing the genomes of 1000 actinobacteria strains.</title>
        <authorList>
            <person name="Klenk H.-P."/>
        </authorList>
    </citation>
    <scope>NUCLEOTIDE SEQUENCE [LARGE SCALE GENOMIC DNA]</scope>
    <source>
        <strain evidence="7 8">DSM 105784</strain>
    </source>
</reference>
<gene>
    <name evidence="7" type="ORF">HD599_000087</name>
</gene>
<accession>A0A841AH75</accession>
<dbReference type="EMBL" id="JACHMJ010000001">
    <property type="protein sequence ID" value="MBB5841764.1"/>
    <property type="molecule type" value="Genomic_DNA"/>
</dbReference>
<dbReference type="RefSeq" id="WP_184232617.1">
    <property type="nucleotide sequence ID" value="NZ_JACHMJ010000001.1"/>
</dbReference>
<dbReference type="SUPFAM" id="SSF51556">
    <property type="entry name" value="Metallo-dependent hydrolases"/>
    <property type="match status" value="1"/>
</dbReference>
<evidence type="ECO:0000256" key="1">
    <source>
        <dbReference type="ARBA" id="ARBA00001947"/>
    </source>
</evidence>